<dbReference type="Proteomes" id="UP001176429">
    <property type="component" value="Unassembled WGS sequence"/>
</dbReference>
<name>A0ABT9B5B0_9BACT</name>
<evidence type="ECO:0000313" key="2">
    <source>
        <dbReference type="Proteomes" id="UP001176429"/>
    </source>
</evidence>
<gene>
    <name evidence="1" type="ORF">Q5H93_01220</name>
</gene>
<keyword evidence="2" id="KW-1185">Reference proteome</keyword>
<reference evidence="1" key="1">
    <citation type="submission" date="2023-07" db="EMBL/GenBank/DDBJ databases">
        <authorList>
            <person name="Kim M.K."/>
        </authorList>
    </citation>
    <scope>NUCLEOTIDE SEQUENCE</scope>
    <source>
        <strain evidence="1">ASUV-10-1</strain>
    </source>
</reference>
<dbReference type="RefSeq" id="WP_305004648.1">
    <property type="nucleotide sequence ID" value="NZ_JAUQSY010000001.1"/>
</dbReference>
<proteinExistence type="predicted"/>
<accession>A0ABT9B5B0</accession>
<evidence type="ECO:0000313" key="1">
    <source>
        <dbReference type="EMBL" id="MDO7873332.1"/>
    </source>
</evidence>
<dbReference type="EMBL" id="JAUQSY010000001">
    <property type="protein sequence ID" value="MDO7873332.1"/>
    <property type="molecule type" value="Genomic_DNA"/>
</dbReference>
<organism evidence="1 2">
    <name type="scientific">Hymenobacter aranciens</name>
    <dbReference type="NCBI Taxonomy" id="3063996"/>
    <lineage>
        <taxon>Bacteria</taxon>
        <taxon>Pseudomonadati</taxon>
        <taxon>Bacteroidota</taxon>
        <taxon>Cytophagia</taxon>
        <taxon>Cytophagales</taxon>
        <taxon>Hymenobacteraceae</taxon>
        <taxon>Hymenobacter</taxon>
    </lineage>
</organism>
<comment type="caution">
    <text evidence="1">The sequence shown here is derived from an EMBL/GenBank/DDBJ whole genome shotgun (WGS) entry which is preliminary data.</text>
</comment>
<protein>
    <submittedName>
        <fullName evidence="1">Uncharacterized protein</fullName>
    </submittedName>
</protein>
<sequence>MKLLLRARCFPAVSMTFFFDLPAGKKGAKVAAAAQPKNSFSGP</sequence>